<dbReference type="EMBL" id="CP000246">
    <property type="protein sequence ID" value="ABG83297.1"/>
    <property type="molecule type" value="Genomic_DNA"/>
</dbReference>
<evidence type="ECO:0000256" key="7">
    <source>
        <dbReference type="ARBA" id="ARBA00022692"/>
    </source>
</evidence>
<evidence type="ECO:0000256" key="13">
    <source>
        <dbReference type="ARBA" id="ARBA00047540"/>
    </source>
</evidence>
<feature type="transmembrane region" description="Helical" evidence="14">
    <location>
        <begin position="319"/>
        <end position="340"/>
    </location>
</feature>
<keyword evidence="5" id="KW-1003">Cell membrane</keyword>
<dbReference type="GO" id="GO:0050071">
    <property type="term" value="F:phosphatidylglycerol lysyltransferase activity"/>
    <property type="evidence" value="ECO:0007669"/>
    <property type="project" value="UniProtKB-EC"/>
</dbReference>
<feature type="transmembrane region" description="Helical" evidence="14">
    <location>
        <begin position="92"/>
        <end position="112"/>
    </location>
</feature>
<dbReference type="HOGENOM" id="CLU_008255_7_1_9"/>
<evidence type="ECO:0000256" key="10">
    <source>
        <dbReference type="ARBA" id="ARBA00023136"/>
    </source>
</evidence>
<keyword evidence="9 14" id="KW-0443">Lipid metabolism</keyword>
<dbReference type="SUPFAM" id="SSF55729">
    <property type="entry name" value="Acyl-CoA N-acyltransferases (Nat)"/>
    <property type="match status" value="1"/>
</dbReference>
<evidence type="ECO:0000256" key="12">
    <source>
        <dbReference type="ARBA" id="ARBA00031899"/>
    </source>
</evidence>
<feature type="transmembrane region" description="Helical" evidence="14">
    <location>
        <begin position="132"/>
        <end position="151"/>
    </location>
</feature>
<dbReference type="EC" id="2.3.2.3" evidence="3 14"/>
<keyword evidence="17" id="KW-1185">Reference proteome</keyword>
<comment type="subcellular location">
    <subcellularLocation>
        <location evidence="1 14">Cell membrane</location>
        <topology evidence="1 14">Multi-pass membrane protein</topology>
    </subcellularLocation>
</comment>
<dbReference type="PANTHER" id="PTHR34697">
    <property type="entry name" value="PHOSPHATIDYLGLYCEROL LYSYLTRANSFERASE"/>
    <property type="match status" value="1"/>
</dbReference>
<feature type="transmembrane region" description="Helical" evidence="14">
    <location>
        <begin position="360"/>
        <end position="381"/>
    </location>
</feature>
<dbReference type="NCBIfam" id="NF033480">
    <property type="entry name" value="bifunc_MprF"/>
    <property type="match status" value="1"/>
</dbReference>
<evidence type="ECO:0000256" key="14">
    <source>
        <dbReference type="RuleBase" id="RU363042"/>
    </source>
</evidence>
<proteinExistence type="inferred from homology"/>
<dbReference type="InterPro" id="IPR024320">
    <property type="entry name" value="LPG_synthase_C"/>
</dbReference>
<sequence>MKLNIKISDKLKLFFKIAFVSVVILFIVREFTSVFKNFNSEYFFIYRNKLDFLNLLIIAALGIISYIPLSFYDFILKRKVGIRLKNRKLYKYSWIASSIASLLGFGGATSLAFKQYFYGDYVDDKKKLLKEIGKIVALNLTGLSIVCCTYMGIRISSWNNLGIIKYAIGIIALYAPGFIIYSAYKYSKTRDKLEFFSTLGIIFISFLEWLTTIILIYATLRITGASISVLTFLPIYIEAAVVGMISMIPGGIGTFDLTFMTGLDVLGIPIEQTLLVIILYRISYYIVPALIGVLLFVHDFGGKINKKFNGLPYEIVSKVAYKIVVSLVFISGAIIVLSNIAPQYLLKIKLLKEILGKQVLGLSIGMSVVLGFLIMLAALMLKYRAKSIYKASMVLFILGIILSLTKGINPYELVFLIIVAYLLYLSKRMFYRDSFVVSCKNTLIDSGILIASFSIYFFILITFGTHLKYVGIVRKMPYKMAYKFGFIAFALVTVIYVAIYFLNIRRKIPVKTFDECSEYVEKIIEEYKGDSLTHLVFLKDKYIYLNEDKDLFIQYEVYGDKLFVLGNPVGNNENLFREIEKFCEYADNYGYTPVFYQVNDEMISYLHSNGYDFMKIGEEAKVDVKEFKVVGNKMKSLKTSRSKVTKEGYTFHMVEPPFSKEFLDSLREISDEWLDGRKEKGFSVGFFDEDYLNKAPIAILKDREGEIKAFANIMYMYDDESFSVDLMRFSKNTPRGVMDFMFINLIEYGKEKGYEIFNMGMAPLANVGLSKYAFWNEKLALQFYENGQALYSFKGLRRFKEKFSHNWEYKYIAYRRNTSILITVIQAAIVCSRNRNVDESIVVRNLKSLIK</sequence>
<dbReference type="AlphaFoldDB" id="A0A0H2YS62"/>
<dbReference type="GO" id="GO:0006629">
    <property type="term" value="P:lipid metabolic process"/>
    <property type="evidence" value="ECO:0007669"/>
    <property type="project" value="UniProtKB-KW"/>
</dbReference>
<keyword evidence="6 14" id="KW-0808">Transferase</keyword>
<reference evidence="16 17" key="1">
    <citation type="journal article" date="2006" name="Genome Res.">
        <title>Skewed genomic variability in strains of the toxigenic bacterial pathogen, Clostridium perfringens.</title>
        <authorList>
            <person name="Myers G.S."/>
            <person name="Rasko D.A."/>
            <person name="Cheung J.K."/>
            <person name="Ravel J."/>
            <person name="Seshadri R."/>
            <person name="Deboy R.T."/>
            <person name="Ren Q."/>
            <person name="Varga J."/>
            <person name="Awad M.M."/>
            <person name="Brinkac L.M."/>
            <person name="Daugherty S.C."/>
            <person name="Haft D.H."/>
            <person name="Dodson R.J."/>
            <person name="Madupu R."/>
            <person name="Nelson W.C."/>
            <person name="Rosovitz M.J."/>
            <person name="Sullivan S.A."/>
            <person name="Khouri H."/>
            <person name="Dimitrov G.I."/>
            <person name="Watkins K.L."/>
            <person name="Mulligan S."/>
            <person name="Benton J."/>
            <person name="Radune D."/>
            <person name="Fisher D.J."/>
            <person name="Atkins H.S."/>
            <person name="Hiscox T."/>
            <person name="Jost B.H."/>
            <person name="Billington S.J."/>
            <person name="Songer J.G."/>
            <person name="McClane B.A."/>
            <person name="Titball R.W."/>
            <person name="Rood J.I."/>
            <person name="Melville S.B."/>
            <person name="Paulsen I.T."/>
        </authorList>
    </citation>
    <scope>NUCLEOTIDE SEQUENCE [LARGE SCALE GENOMIC DNA]</scope>
    <source>
        <strain evidence="17">ATCC 13124 / DSM 756 / JCM 1290 / NCIMB 6125 / NCTC 8237 / S 107 / Type A</strain>
    </source>
</reference>
<feature type="transmembrane region" description="Helical" evidence="14">
    <location>
        <begin position="484"/>
        <end position="502"/>
    </location>
</feature>
<evidence type="ECO:0000256" key="2">
    <source>
        <dbReference type="ARBA" id="ARBA00008627"/>
    </source>
</evidence>
<feature type="transmembrane region" description="Helical" evidence="14">
    <location>
        <begin position="272"/>
        <end position="298"/>
    </location>
</feature>
<evidence type="ECO:0000313" key="17">
    <source>
        <dbReference type="Proteomes" id="UP000001823"/>
    </source>
</evidence>
<feature type="transmembrane region" description="Helical" evidence="14">
    <location>
        <begin position="443"/>
        <end position="464"/>
    </location>
</feature>
<evidence type="ECO:0000256" key="4">
    <source>
        <dbReference type="ARBA" id="ARBA00021546"/>
    </source>
</evidence>
<comment type="similarity">
    <text evidence="2 14">Belongs to the LPG synthase family.</text>
</comment>
<feature type="transmembrane region" description="Helical" evidence="14">
    <location>
        <begin position="52"/>
        <end position="72"/>
    </location>
</feature>
<feature type="domain" description="Phosphatidylglycerol lysyltransferase C-terminal" evidence="15">
    <location>
        <begin position="522"/>
        <end position="814"/>
    </location>
</feature>
<feature type="transmembrane region" description="Helical" evidence="14">
    <location>
        <begin position="229"/>
        <end position="252"/>
    </location>
</feature>
<dbReference type="PaxDb" id="195103-CPF_1456"/>
<dbReference type="PANTHER" id="PTHR34697:SF2">
    <property type="entry name" value="PHOSPHATIDYLGLYCEROL LYSYLTRANSFERASE"/>
    <property type="match status" value="1"/>
</dbReference>
<keyword evidence="11 14" id="KW-0046">Antibiotic resistance</keyword>
<dbReference type="InterPro" id="IPR022791">
    <property type="entry name" value="L-PG_synthase/AglD"/>
</dbReference>
<evidence type="ECO:0000256" key="8">
    <source>
        <dbReference type="ARBA" id="ARBA00022989"/>
    </source>
</evidence>
<evidence type="ECO:0000256" key="5">
    <source>
        <dbReference type="ARBA" id="ARBA00022475"/>
    </source>
</evidence>
<dbReference type="Pfam" id="PF03706">
    <property type="entry name" value="LPG_synthase_TM"/>
    <property type="match status" value="1"/>
</dbReference>
<evidence type="ECO:0000256" key="1">
    <source>
        <dbReference type="ARBA" id="ARBA00004651"/>
    </source>
</evidence>
<organism evidence="16 17">
    <name type="scientific">Clostridium perfringens (strain ATCC 13124 / DSM 756 / JCM 1290 / NCIMB 6125 / NCTC 8237 / Type A)</name>
    <dbReference type="NCBI Taxonomy" id="195103"/>
    <lineage>
        <taxon>Bacteria</taxon>
        <taxon>Bacillati</taxon>
        <taxon>Bacillota</taxon>
        <taxon>Clostridia</taxon>
        <taxon>Eubacteriales</taxon>
        <taxon>Clostridiaceae</taxon>
        <taxon>Clostridium</taxon>
    </lineage>
</organism>
<keyword evidence="10 14" id="KW-0472">Membrane</keyword>
<comment type="function">
    <text evidence="14">Catalyzes the transfer of a lysyl group from L-lysyl-tRNA(Lys) to membrane-bound phosphatidylglycerol (PG), which produces lysylphosphatidylglycerol (LPG), a major component of the bacterial membrane with a positive net charge. LPG synthesis contributes to bacterial virulence as it is involved in the resistance mechanism against cationic antimicrobial peptides (CAMP) produces by the host's immune system (defensins, cathelicidins) and by the competing microorganisms.</text>
</comment>
<evidence type="ECO:0000313" key="16">
    <source>
        <dbReference type="EMBL" id="ABG83297.1"/>
    </source>
</evidence>
<feature type="transmembrane region" description="Helical" evidence="14">
    <location>
        <begin position="388"/>
        <end position="405"/>
    </location>
</feature>
<feature type="transmembrane region" description="Helical" evidence="14">
    <location>
        <begin position="196"/>
        <end position="217"/>
    </location>
</feature>
<dbReference type="InterPro" id="IPR016181">
    <property type="entry name" value="Acyl_CoA_acyltransferase"/>
</dbReference>
<dbReference type="InterPro" id="IPR051211">
    <property type="entry name" value="PG_lysyltransferase"/>
</dbReference>
<dbReference type="STRING" id="195103.CPF_1456"/>
<evidence type="ECO:0000256" key="11">
    <source>
        <dbReference type="ARBA" id="ARBA00023251"/>
    </source>
</evidence>
<dbReference type="GO" id="GO:0005886">
    <property type="term" value="C:plasma membrane"/>
    <property type="evidence" value="ECO:0007669"/>
    <property type="project" value="UniProtKB-SubCell"/>
</dbReference>
<dbReference type="eggNOG" id="COG2898">
    <property type="taxonomic scope" value="Bacteria"/>
</dbReference>
<dbReference type="Proteomes" id="UP000001823">
    <property type="component" value="Chromosome"/>
</dbReference>
<evidence type="ECO:0000256" key="3">
    <source>
        <dbReference type="ARBA" id="ARBA00012014"/>
    </source>
</evidence>
<gene>
    <name evidence="14" type="primary">mprF</name>
    <name evidence="16" type="ordered locus">CPF_1456</name>
</gene>
<dbReference type="eggNOG" id="COG0392">
    <property type="taxonomic scope" value="Bacteria"/>
</dbReference>
<evidence type="ECO:0000259" key="15">
    <source>
        <dbReference type="Pfam" id="PF09924"/>
    </source>
</evidence>
<feature type="transmembrane region" description="Helical" evidence="14">
    <location>
        <begin position="12"/>
        <end position="32"/>
    </location>
</feature>
<dbReference type="GO" id="GO:0055091">
    <property type="term" value="P:phospholipid homeostasis"/>
    <property type="evidence" value="ECO:0007669"/>
    <property type="project" value="TreeGrafter"/>
</dbReference>
<name>A0A0H2YS62_CLOP1</name>
<dbReference type="KEGG" id="cpf:CPF_1456"/>
<dbReference type="RefSeq" id="WP_011590710.1">
    <property type="nucleotide sequence ID" value="NC_008261.1"/>
</dbReference>
<evidence type="ECO:0000256" key="6">
    <source>
        <dbReference type="ARBA" id="ARBA00022679"/>
    </source>
</evidence>
<dbReference type="GO" id="GO:0046677">
    <property type="term" value="P:response to antibiotic"/>
    <property type="evidence" value="ECO:0007669"/>
    <property type="project" value="UniProtKB-KW"/>
</dbReference>
<protein>
    <recommendedName>
        <fullName evidence="4 14">Phosphatidylglycerol lysyltransferase</fullName>
        <ecNumber evidence="3 14">2.3.2.3</ecNumber>
    </recommendedName>
    <alternativeName>
        <fullName evidence="12 14">Lysylphosphatidylglycerol synthase</fullName>
    </alternativeName>
</protein>
<evidence type="ECO:0000256" key="9">
    <source>
        <dbReference type="ARBA" id="ARBA00023098"/>
    </source>
</evidence>
<keyword evidence="8 14" id="KW-1133">Transmembrane helix</keyword>
<dbReference type="Pfam" id="PF09924">
    <property type="entry name" value="LPG_synthase_C"/>
    <property type="match status" value="1"/>
</dbReference>
<comment type="catalytic activity">
    <reaction evidence="13 14">
        <text>L-lysyl-tRNA(Lys) + a 1,2-diacyl-sn-glycero-3-phospho-(1'-sn-glycerol) = a 1,2-diacyl-sn-glycero-3-phospho-1'-(3'-O-L-lysyl)-sn-glycerol + tRNA(Lys)</text>
        <dbReference type="Rhea" id="RHEA:10668"/>
        <dbReference type="Rhea" id="RHEA-COMP:9696"/>
        <dbReference type="Rhea" id="RHEA-COMP:9697"/>
        <dbReference type="ChEBI" id="CHEBI:64716"/>
        <dbReference type="ChEBI" id="CHEBI:75792"/>
        <dbReference type="ChEBI" id="CHEBI:78442"/>
        <dbReference type="ChEBI" id="CHEBI:78529"/>
        <dbReference type="EC" id="2.3.2.3"/>
    </reaction>
</comment>
<keyword evidence="7 14" id="KW-0812">Transmembrane</keyword>
<feature type="transmembrane region" description="Helical" evidence="14">
    <location>
        <begin position="163"/>
        <end position="184"/>
    </location>
</feature>
<accession>A0A0H2YS62</accession>